<dbReference type="OrthoDB" id="424472at2"/>
<evidence type="ECO:0000259" key="1">
    <source>
        <dbReference type="Pfam" id="PF05050"/>
    </source>
</evidence>
<keyword evidence="2" id="KW-0489">Methyltransferase</keyword>
<dbReference type="Proteomes" id="UP000198859">
    <property type="component" value="Chromosome I"/>
</dbReference>
<keyword evidence="2" id="KW-0808">Transferase</keyword>
<evidence type="ECO:0000313" key="2">
    <source>
        <dbReference type="EMBL" id="SDT01162.1"/>
    </source>
</evidence>
<dbReference type="InterPro" id="IPR026913">
    <property type="entry name" value="METTL24"/>
</dbReference>
<sequence length="231" mass="25508">MSTAAALLRRAGVKASRSVVRWSTRTTPRGDLVRLGSEYGGWWVPADLIGRDSTCYLAGVGEDVTFDLALVDRFGCEVWAIDPTPRAIEHVATITEPRFHLLPIGLWGSDTTLGFHAPADPTHVSHSATNMQRTAVSFEAECRTVRSVMADRGHVRLDLLKLDIEGAEVPVLEDLLAHGPLPRVLCVELDAPEAPHRTWGRLRRLRAAGYVCRRVEGRNYTFTREQDAASS</sequence>
<accession>A0A1H1WVY4</accession>
<dbReference type="GO" id="GO:0008168">
    <property type="term" value="F:methyltransferase activity"/>
    <property type="evidence" value="ECO:0007669"/>
    <property type="project" value="UniProtKB-KW"/>
</dbReference>
<dbReference type="PANTHER" id="PTHR32026">
    <property type="entry name" value="METHYLTRANSFERASE-LIKE PROTEIN 24"/>
    <property type="match status" value="1"/>
</dbReference>
<feature type="domain" description="Methyltransferase FkbM" evidence="1">
    <location>
        <begin position="75"/>
        <end position="210"/>
    </location>
</feature>
<dbReference type="RefSeq" id="WP_091731874.1">
    <property type="nucleotide sequence ID" value="NZ_LT629757.1"/>
</dbReference>
<dbReference type="EMBL" id="LT629757">
    <property type="protein sequence ID" value="SDT01162.1"/>
    <property type="molecule type" value="Genomic_DNA"/>
</dbReference>
<dbReference type="InterPro" id="IPR029063">
    <property type="entry name" value="SAM-dependent_MTases_sf"/>
</dbReference>
<protein>
    <submittedName>
        <fullName evidence="2">Methyltransferase, FkbM family</fullName>
    </submittedName>
</protein>
<dbReference type="GO" id="GO:0032259">
    <property type="term" value="P:methylation"/>
    <property type="evidence" value="ECO:0007669"/>
    <property type="project" value="UniProtKB-KW"/>
</dbReference>
<keyword evidence="3" id="KW-1185">Reference proteome</keyword>
<dbReference type="NCBIfam" id="TIGR01444">
    <property type="entry name" value="fkbM_fam"/>
    <property type="match status" value="1"/>
</dbReference>
<evidence type="ECO:0000313" key="3">
    <source>
        <dbReference type="Proteomes" id="UP000198859"/>
    </source>
</evidence>
<dbReference type="InterPro" id="IPR006342">
    <property type="entry name" value="FkbM_mtfrase"/>
</dbReference>
<proteinExistence type="predicted"/>
<name>A0A1H1WVY4_9ACTN</name>
<gene>
    <name evidence="2" type="ORF">SAMN04488570_3289</name>
</gene>
<organism evidence="2 3">
    <name type="scientific">Nocardioides scoriae</name>
    <dbReference type="NCBI Taxonomy" id="642780"/>
    <lineage>
        <taxon>Bacteria</taxon>
        <taxon>Bacillati</taxon>
        <taxon>Actinomycetota</taxon>
        <taxon>Actinomycetes</taxon>
        <taxon>Propionibacteriales</taxon>
        <taxon>Nocardioidaceae</taxon>
        <taxon>Nocardioides</taxon>
    </lineage>
</organism>
<dbReference type="STRING" id="642780.SAMN04488570_3289"/>
<dbReference type="PANTHER" id="PTHR32026:SF10">
    <property type="entry name" value="METHYLTRANSFERASE-LIKE PROTEIN 24-RELATED"/>
    <property type="match status" value="1"/>
</dbReference>
<reference evidence="3" key="1">
    <citation type="submission" date="2016-10" db="EMBL/GenBank/DDBJ databases">
        <authorList>
            <person name="Varghese N."/>
            <person name="Submissions S."/>
        </authorList>
    </citation>
    <scope>NUCLEOTIDE SEQUENCE [LARGE SCALE GENOMIC DNA]</scope>
    <source>
        <strain evidence="3">DSM 22127</strain>
    </source>
</reference>
<dbReference type="AlphaFoldDB" id="A0A1H1WVY4"/>
<dbReference type="Pfam" id="PF05050">
    <property type="entry name" value="Methyltransf_21"/>
    <property type="match status" value="1"/>
</dbReference>
<dbReference type="Gene3D" id="3.40.50.150">
    <property type="entry name" value="Vaccinia Virus protein VP39"/>
    <property type="match status" value="1"/>
</dbReference>
<dbReference type="SUPFAM" id="SSF53335">
    <property type="entry name" value="S-adenosyl-L-methionine-dependent methyltransferases"/>
    <property type="match status" value="1"/>
</dbReference>